<protein>
    <submittedName>
        <fullName evidence="2">Uncharacterized protein</fullName>
    </submittedName>
</protein>
<keyword evidence="3" id="KW-1185">Reference proteome</keyword>
<name>A0A1X2HWN5_SYNRA</name>
<accession>A0A1X2HWN5</accession>
<dbReference type="EMBL" id="MCGN01000001">
    <property type="protein sequence ID" value="ORZ04020.1"/>
    <property type="molecule type" value="Genomic_DNA"/>
</dbReference>
<sequence>MRFVLLSLLLATLVLFALSAPTAPIAGGNQAAPSKEDNSVQLQDTGSLNRRQDTGKIGAMGAALEGLTTGGGAKKSLPTGGGAKKKGGILGGHLVPGIL</sequence>
<proteinExistence type="predicted"/>
<dbReference type="AlphaFoldDB" id="A0A1X2HWN5"/>
<feature type="signal peptide" evidence="1">
    <location>
        <begin position="1"/>
        <end position="19"/>
    </location>
</feature>
<dbReference type="InParanoid" id="A0A1X2HWN5"/>
<comment type="caution">
    <text evidence="2">The sequence shown here is derived from an EMBL/GenBank/DDBJ whole genome shotgun (WGS) entry which is preliminary data.</text>
</comment>
<organism evidence="2 3">
    <name type="scientific">Syncephalastrum racemosum</name>
    <name type="common">Filamentous fungus</name>
    <dbReference type="NCBI Taxonomy" id="13706"/>
    <lineage>
        <taxon>Eukaryota</taxon>
        <taxon>Fungi</taxon>
        <taxon>Fungi incertae sedis</taxon>
        <taxon>Mucoromycota</taxon>
        <taxon>Mucoromycotina</taxon>
        <taxon>Mucoromycetes</taxon>
        <taxon>Mucorales</taxon>
        <taxon>Syncephalastraceae</taxon>
        <taxon>Syncephalastrum</taxon>
    </lineage>
</organism>
<gene>
    <name evidence="2" type="ORF">BCR43DRAFT_484371</name>
</gene>
<evidence type="ECO:0000256" key="1">
    <source>
        <dbReference type="SAM" id="SignalP"/>
    </source>
</evidence>
<evidence type="ECO:0000313" key="3">
    <source>
        <dbReference type="Proteomes" id="UP000242180"/>
    </source>
</evidence>
<dbReference type="Proteomes" id="UP000242180">
    <property type="component" value="Unassembled WGS sequence"/>
</dbReference>
<keyword evidence="1" id="KW-0732">Signal</keyword>
<reference evidence="2 3" key="1">
    <citation type="submission" date="2016-07" db="EMBL/GenBank/DDBJ databases">
        <title>Pervasive Adenine N6-methylation of Active Genes in Fungi.</title>
        <authorList>
            <consortium name="DOE Joint Genome Institute"/>
            <person name="Mondo S.J."/>
            <person name="Dannebaum R.O."/>
            <person name="Kuo R.C."/>
            <person name="Labutti K."/>
            <person name="Haridas S."/>
            <person name="Kuo A."/>
            <person name="Salamov A."/>
            <person name="Ahrendt S.R."/>
            <person name="Lipzen A."/>
            <person name="Sullivan W."/>
            <person name="Andreopoulos W.B."/>
            <person name="Clum A."/>
            <person name="Lindquist E."/>
            <person name="Daum C."/>
            <person name="Ramamoorthy G.K."/>
            <person name="Gryganskyi A."/>
            <person name="Culley D."/>
            <person name="Magnuson J.K."/>
            <person name="James T.Y."/>
            <person name="O'Malley M.A."/>
            <person name="Stajich J.E."/>
            <person name="Spatafora J.W."/>
            <person name="Visel A."/>
            <person name="Grigoriev I.V."/>
        </authorList>
    </citation>
    <scope>NUCLEOTIDE SEQUENCE [LARGE SCALE GENOMIC DNA]</scope>
    <source>
        <strain evidence="2 3">NRRL 2496</strain>
    </source>
</reference>
<feature type="chain" id="PRO_5012100669" evidence="1">
    <location>
        <begin position="20"/>
        <end position="99"/>
    </location>
</feature>
<evidence type="ECO:0000313" key="2">
    <source>
        <dbReference type="EMBL" id="ORZ04020.1"/>
    </source>
</evidence>